<evidence type="ECO:0000259" key="5">
    <source>
        <dbReference type="Pfam" id="PF08531"/>
    </source>
</evidence>
<protein>
    <recommendedName>
        <fullName evidence="2">alpha-L-rhamnosidase</fullName>
        <ecNumber evidence="2">3.2.1.40</ecNumber>
    </recommendedName>
</protein>
<feature type="domain" description="Bacterial alpha-L-rhamnosidase N-terminal" evidence="5">
    <location>
        <begin position="154"/>
        <end position="325"/>
    </location>
</feature>
<evidence type="ECO:0000313" key="8">
    <source>
        <dbReference type="EMBL" id="TYR37756.1"/>
    </source>
</evidence>
<dbReference type="InterPro" id="IPR013783">
    <property type="entry name" value="Ig-like_fold"/>
</dbReference>
<evidence type="ECO:0000259" key="4">
    <source>
        <dbReference type="Pfam" id="PF05592"/>
    </source>
</evidence>
<dbReference type="InterPro" id="IPR035398">
    <property type="entry name" value="Bac_rhamnosid_C"/>
</dbReference>
<dbReference type="GO" id="GO:0030596">
    <property type="term" value="F:alpha-L-rhamnosidase activity"/>
    <property type="evidence" value="ECO:0007669"/>
    <property type="project" value="UniProtKB-EC"/>
</dbReference>
<sequence length="887" mass="100468">MVPLHGLAFQKPIVKDLRCEHLVKPLGVDTPKPRLSWLLKDDRKGAVQTAYRIVMGTDSLAVVNRKGNVWVSGKVDADRNLITYKGEPLTPFTKYFWVVDIWDHEHREVKSLHISSFETGMQETTNWKGAWITDNHDIHLKPAAYFRKEFESVKKIKTARAYIAAAGFYELTINGENVGNHRLDPNFTRYDRRTLYVTHDITSLLKNGENAIGVILGNGWYNHQSTAVWFFDQAPWRARPKFCMDVKVTYEDGSVETISTDKTWKTSTGAIIFNSIYTAEHYDARLEQKGWNNINFVDTAWKNVSYTPAPTQNIVSQQMHPIRDVKSIHPVSIRKFSNFHYVYNIGQNIAGVSEFKVRGEAGTTILLIHSERLTKEGTADLSNLDYHYRPTDDRDPFQTDIFILSGNGYETFRPKFNYKGFQYIEILSDKPIELKKESLTAYFMHSDVPVIGKIETSNETLNKIWTATNNSYLSNLFGYPTDCPQREKNGWTGDGHIAIETGLYNFDAITIYEKWIADHQDEQQANGVLPAIIPTGVWGYDWANGVDWTSSIAIIPWNIYLFYGDVHLLEKAYDNIKRYVDYIDANSPTGLTDWGLGDWIQIKSVANKELTSSIYFYVDTQILARAAELLGKEKDAVKYLSLSSKIKDAINLKYLNGETGIYAAGLQTELSVPLYWGIVPNELKSLVAKKLAERVDADGGLDVGLLGSKTILNALSENGYADLAYKLASNEEYPSWGWWMKNGATTLYENWKIEGNTDISLNHIMFGEISAWFYKGLGGIKPDTEQPGFKNVLLEPHFVDSLDRFSASYNGPYGTILSSWKKEGKKTTYEVTIPANSTARLILPSNIDVYEGGKPFGIVDKVHGGNSTVKKNIKLLAGTYNFELRYP</sequence>
<dbReference type="Pfam" id="PF08531">
    <property type="entry name" value="Bac_rhamnosid_N"/>
    <property type="match status" value="1"/>
</dbReference>
<keyword evidence="3" id="KW-0378">Hydrolase</keyword>
<dbReference type="RefSeq" id="WP_148917221.1">
    <property type="nucleotide sequence ID" value="NZ_VTAV01000001.1"/>
</dbReference>
<feature type="domain" description="Alpha-L-rhamnosidase concanavalin-like" evidence="4">
    <location>
        <begin position="338"/>
        <end position="445"/>
    </location>
</feature>
<dbReference type="InterPro" id="IPR008928">
    <property type="entry name" value="6-hairpin_glycosidase_sf"/>
</dbReference>
<comment type="caution">
    <text evidence="8">The sequence shown here is derived from an EMBL/GenBank/DDBJ whole genome shotgun (WGS) entry which is preliminary data.</text>
</comment>
<dbReference type="Gene3D" id="2.60.420.10">
    <property type="entry name" value="Maltose phosphorylase, domain 3"/>
    <property type="match status" value="1"/>
</dbReference>
<proteinExistence type="predicted"/>
<dbReference type="InterPro" id="IPR035396">
    <property type="entry name" value="Bac_rhamnosid6H"/>
</dbReference>
<dbReference type="Pfam" id="PF05592">
    <property type="entry name" value="Bac_rhamnosid"/>
    <property type="match status" value="1"/>
</dbReference>
<feature type="domain" description="Alpha-L-rhamnosidase six-hairpin glycosidase" evidence="6">
    <location>
        <begin position="451"/>
        <end position="775"/>
    </location>
</feature>
<reference evidence="8 9" key="1">
    <citation type="submission" date="2019-08" db="EMBL/GenBank/DDBJ databases">
        <title>Phlebobacter frassis gen. nov. sp. nov., a new member of family Sphingobacteriaceae isolated from sand fly rearing media.</title>
        <authorList>
            <person name="Kakumanu M.L."/>
            <person name="Marayati B.F."/>
            <person name="Wada-Katsumata A."/>
            <person name="Wasserberg G."/>
            <person name="Schal C."/>
            <person name="Apperson C.S."/>
            <person name="Ponnusamy L."/>
        </authorList>
    </citation>
    <scope>NUCLEOTIDE SEQUENCE [LARGE SCALE GENOMIC DNA]</scope>
    <source>
        <strain evidence="8 9">SSI9</strain>
    </source>
</reference>
<dbReference type="Gene3D" id="2.60.120.260">
    <property type="entry name" value="Galactose-binding domain-like"/>
    <property type="match status" value="2"/>
</dbReference>
<dbReference type="EMBL" id="VTAV01000001">
    <property type="protein sequence ID" value="TYR37756.1"/>
    <property type="molecule type" value="Genomic_DNA"/>
</dbReference>
<dbReference type="InterPro" id="IPR016007">
    <property type="entry name" value="Alpha_rhamnosid"/>
</dbReference>
<dbReference type="Proteomes" id="UP000322362">
    <property type="component" value="Unassembled WGS sequence"/>
</dbReference>
<keyword evidence="9" id="KW-1185">Reference proteome</keyword>
<dbReference type="InterPro" id="IPR013737">
    <property type="entry name" value="Bac_rhamnosid_N"/>
</dbReference>
<dbReference type="EC" id="3.2.1.40" evidence="2"/>
<dbReference type="Gene3D" id="2.60.40.10">
    <property type="entry name" value="Immunoglobulins"/>
    <property type="match status" value="1"/>
</dbReference>
<dbReference type="AlphaFoldDB" id="A0A5D4HAD1"/>
<dbReference type="Pfam" id="PF17389">
    <property type="entry name" value="Bac_rhamnosid6H"/>
    <property type="match status" value="1"/>
</dbReference>
<dbReference type="Pfam" id="PF25788">
    <property type="entry name" value="Ig_Rha78A_N"/>
    <property type="match status" value="1"/>
</dbReference>
<dbReference type="GO" id="GO:0005975">
    <property type="term" value="P:carbohydrate metabolic process"/>
    <property type="evidence" value="ECO:0007669"/>
    <property type="project" value="InterPro"/>
</dbReference>
<dbReference type="PIRSF" id="PIRSF010631">
    <property type="entry name" value="A-rhamnsds"/>
    <property type="match status" value="1"/>
</dbReference>
<dbReference type="InterPro" id="IPR012341">
    <property type="entry name" value="6hp_glycosidase-like_sf"/>
</dbReference>
<dbReference type="PANTHER" id="PTHR33307:SF6">
    <property type="entry name" value="ALPHA-RHAMNOSIDASE (EUROFUNG)-RELATED"/>
    <property type="match status" value="1"/>
</dbReference>
<gene>
    <name evidence="8" type="ORF">FXV77_00220</name>
</gene>
<dbReference type="Gene3D" id="1.50.10.10">
    <property type="match status" value="1"/>
</dbReference>
<evidence type="ECO:0000259" key="6">
    <source>
        <dbReference type="Pfam" id="PF17389"/>
    </source>
</evidence>
<evidence type="ECO:0000313" key="9">
    <source>
        <dbReference type="Proteomes" id="UP000322362"/>
    </source>
</evidence>
<dbReference type="SUPFAM" id="SSF48208">
    <property type="entry name" value="Six-hairpin glycosidases"/>
    <property type="match status" value="1"/>
</dbReference>
<accession>A0A5D4HAD1</accession>
<dbReference type="InterPro" id="IPR008902">
    <property type="entry name" value="Rhamnosid_concanavalin"/>
</dbReference>
<name>A0A5D4HAD1_9SPHI</name>
<evidence type="ECO:0000256" key="1">
    <source>
        <dbReference type="ARBA" id="ARBA00001445"/>
    </source>
</evidence>
<dbReference type="Pfam" id="PF17390">
    <property type="entry name" value="Bac_rhamnosid_C"/>
    <property type="match status" value="1"/>
</dbReference>
<dbReference type="PANTHER" id="PTHR33307">
    <property type="entry name" value="ALPHA-RHAMNOSIDASE (EUROFUNG)"/>
    <property type="match status" value="1"/>
</dbReference>
<evidence type="ECO:0000256" key="3">
    <source>
        <dbReference type="ARBA" id="ARBA00022801"/>
    </source>
</evidence>
<feature type="domain" description="Alpha-L-rhamnosidase C-terminal" evidence="7">
    <location>
        <begin position="779"/>
        <end position="848"/>
    </location>
</feature>
<evidence type="ECO:0000259" key="7">
    <source>
        <dbReference type="Pfam" id="PF17390"/>
    </source>
</evidence>
<organism evidence="8 9">
    <name type="scientific">Sphingobacterium phlebotomi</name>
    <dbReference type="NCBI Taxonomy" id="2605433"/>
    <lineage>
        <taxon>Bacteria</taxon>
        <taxon>Pseudomonadati</taxon>
        <taxon>Bacteroidota</taxon>
        <taxon>Sphingobacteriia</taxon>
        <taxon>Sphingobacteriales</taxon>
        <taxon>Sphingobacteriaceae</taxon>
        <taxon>Sphingobacterium</taxon>
    </lineage>
</organism>
<comment type="catalytic activity">
    <reaction evidence="1">
        <text>Hydrolysis of terminal non-reducing alpha-L-rhamnose residues in alpha-L-rhamnosides.</text>
        <dbReference type="EC" id="3.2.1.40"/>
    </reaction>
</comment>
<evidence type="ECO:0000256" key="2">
    <source>
        <dbReference type="ARBA" id="ARBA00012652"/>
    </source>
</evidence>